<evidence type="ECO:0008006" key="4">
    <source>
        <dbReference type="Google" id="ProtNLM"/>
    </source>
</evidence>
<evidence type="ECO:0000313" key="3">
    <source>
        <dbReference type="Proteomes" id="UP000548582"/>
    </source>
</evidence>
<gene>
    <name evidence="2" type="ORF">GWK16_07095</name>
</gene>
<organism evidence="2 3">
    <name type="scientific">Neoroseomonas marina</name>
    <dbReference type="NCBI Taxonomy" id="1232220"/>
    <lineage>
        <taxon>Bacteria</taxon>
        <taxon>Pseudomonadati</taxon>
        <taxon>Pseudomonadota</taxon>
        <taxon>Alphaproteobacteria</taxon>
        <taxon>Acetobacterales</taxon>
        <taxon>Acetobacteraceae</taxon>
        <taxon>Neoroseomonas</taxon>
    </lineage>
</organism>
<protein>
    <recommendedName>
        <fullName evidence="4">Alpha/beta hydrolase</fullName>
    </recommendedName>
</protein>
<evidence type="ECO:0000313" key="2">
    <source>
        <dbReference type="EMBL" id="NMJ41000.1"/>
    </source>
</evidence>
<comment type="caution">
    <text evidence="2">The sequence shown here is derived from an EMBL/GenBank/DDBJ whole genome shotgun (WGS) entry which is preliminary data.</text>
</comment>
<evidence type="ECO:0000256" key="1">
    <source>
        <dbReference type="SAM" id="SignalP"/>
    </source>
</evidence>
<feature type="chain" id="PRO_5032637735" description="Alpha/beta hydrolase" evidence="1">
    <location>
        <begin position="22"/>
        <end position="226"/>
    </location>
</feature>
<keyword evidence="3" id="KW-1185">Reference proteome</keyword>
<reference evidence="2 3" key="1">
    <citation type="submission" date="2020-03" db="EMBL/GenBank/DDBJ databases">
        <authorList>
            <person name="Sun Q."/>
        </authorList>
    </citation>
    <scope>NUCLEOTIDE SEQUENCE [LARGE SCALE GENOMIC DNA]</scope>
    <source>
        <strain evidence="2 3">JC162</strain>
    </source>
</reference>
<dbReference type="Proteomes" id="UP000548582">
    <property type="component" value="Unassembled WGS sequence"/>
</dbReference>
<dbReference type="RefSeq" id="WP_170053249.1">
    <property type="nucleotide sequence ID" value="NZ_JABBKX010000002.1"/>
</dbReference>
<dbReference type="AlphaFoldDB" id="A0A848EC10"/>
<proteinExistence type="predicted"/>
<sequence length="226" mass="22616">MPRLLRAALAAGCLAAVPAAATEYTRFQPIPYVTTLTGCAGVALMNVPQGWQPGHLAALLLADTTRPDAQRDALLALLLQDGAAVVEVALGAHAACDGERDALLDLAPPEDPLGVVFALLGAARRAGAGPVVAIGVGPGAGVVADAAREDVAARYLPQGAPRFAAAAAVAGPQAAFLLGPPAERRDGAPSRFQRLCGALGGAEGTPVAAQCLAAFARSPEIAEAPR</sequence>
<accession>A0A848EC10</accession>
<keyword evidence="1" id="KW-0732">Signal</keyword>
<dbReference type="EMBL" id="JABBKX010000002">
    <property type="protein sequence ID" value="NMJ41000.1"/>
    <property type="molecule type" value="Genomic_DNA"/>
</dbReference>
<name>A0A848EC10_9PROT</name>
<feature type="signal peptide" evidence="1">
    <location>
        <begin position="1"/>
        <end position="21"/>
    </location>
</feature>